<dbReference type="PANTHER" id="PTHR43584:SF8">
    <property type="entry name" value="N-ACETYLMURAMATE ALPHA-1-PHOSPHATE URIDYLYLTRANSFERASE"/>
    <property type="match status" value="1"/>
</dbReference>
<reference evidence="5" key="1">
    <citation type="submission" date="2017-09" db="EMBL/GenBank/DDBJ databases">
        <title>Depth-based differentiation of microbial function through sediment-hosted aquifers and enrichment of novel symbionts in the deep terrestrial subsurface.</title>
        <authorList>
            <person name="Probst A.J."/>
            <person name="Ladd B."/>
            <person name="Jarett J.K."/>
            <person name="Geller-Mcgrath D.E."/>
            <person name="Sieber C.M.K."/>
            <person name="Emerson J.B."/>
            <person name="Anantharaman K."/>
            <person name="Thomas B.C."/>
            <person name="Malmstrom R."/>
            <person name="Stieglmeier M."/>
            <person name="Klingl A."/>
            <person name="Woyke T."/>
            <person name="Ryan C.M."/>
            <person name="Banfield J.F."/>
        </authorList>
    </citation>
    <scope>NUCLEOTIDE SEQUENCE [LARGE SCALE GENOMIC DNA]</scope>
</reference>
<keyword evidence="1" id="KW-0808">Transferase</keyword>
<organism evidence="4 5">
    <name type="scientific">Candidatus Uhrbacteria bacterium CG_4_10_14_0_8_um_filter_58_22</name>
    <dbReference type="NCBI Taxonomy" id="1975029"/>
    <lineage>
        <taxon>Bacteria</taxon>
        <taxon>Candidatus Uhriibacteriota</taxon>
    </lineage>
</organism>
<dbReference type="GO" id="GO:0016779">
    <property type="term" value="F:nucleotidyltransferase activity"/>
    <property type="evidence" value="ECO:0007669"/>
    <property type="project" value="UniProtKB-KW"/>
</dbReference>
<dbReference type="InterPro" id="IPR050065">
    <property type="entry name" value="GlmU-like"/>
</dbReference>
<dbReference type="Proteomes" id="UP000230973">
    <property type="component" value="Unassembled WGS sequence"/>
</dbReference>
<evidence type="ECO:0000313" key="5">
    <source>
        <dbReference type="Proteomes" id="UP000230973"/>
    </source>
</evidence>
<feature type="domain" description="Nucleotidyl transferase" evidence="3">
    <location>
        <begin position="16"/>
        <end position="234"/>
    </location>
</feature>
<evidence type="ECO:0000256" key="1">
    <source>
        <dbReference type="ARBA" id="ARBA00022679"/>
    </source>
</evidence>
<dbReference type="Gene3D" id="3.90.550.10">
    <property type="entry name" value="Spore Coat Polysaccharide Biosynthesis Protein SpsA, Chain A"/>
    <property type="match status" value="1"/>
</dbReference>
<dbReference type="PANTHER" id="PTHR43584">
    <property type="entry name" value="NUCLEOTIDYL TRANSFERASE"/>
    <property type="match status" value="1"/>
</dbReference>
<protein>
    <recommendedName>
        <fullName evidence="3">Nucleotidyl transferase domain-containing protein</fullName>
    </recommendedName>
</protein>
<dbReference type="InterPro" id="IPR005835">
    <property type="entry name" value="NTP_transferase_dom"/>
</dbReference>
<proteinExistence type="predicted"/>
<dbReference type="AlphaFoldDB" id="A0A2M7QBB4"/>
<dbReference type="Pfam" id="PF00483">
    <property type="entry name" value="NTP_transferase"/>
    <property type="match status" value="1"/>
</dbReference>
<evidence type="ECO:0000259" key="3">
    <source>
        <dbReference type="Pfam" id="PF00483"/>
    </source>
</evidence>
<dbReference type="EMBL" id="PFLC01000024">
    <property type="protein sequence ID" value="PIY62899.1"/>
    <property type="molecule type" value="Genomic_DNA"/>
</dbReference>
<gene>
    <name evidence="4" type="ORF">COY93_01875</name>
</gene>
<keyword evidence="2" id="KW-0548">Nucleotidyltransferase</keyword>
<sequence length="250" mass="28159">MPPNKEKFDFPIPRQAVLMAAGRGRRLSPLTDDRPKPMVPVAGRPILEWSIDALPPEVEEVIIVVGYLKEQVTKHFGDRWHGRSIRYVIQTELKGTGHVVHVARPLLDRRFLVLNGDDLYLPSDLRRLAGNELAALGLHLKDNGRFGLLTLDDDGYMTGVSRDEPQGSGGLVNVGAYVIDRRFFDYDLVPIGDGSEFGLPHTISSMAQKERVRVTEAESWFPIGYPQDIEPAAEWVKEHLTREDIRQTDD</sequence>
<accession>A0A2M7QBB4</accession>
<dbReference type="InterPro" id="IPR029044">
    <property type="entry name" value="Nucleotide-diphossugar_trans"/>
</dbReference>
<dbReference type="SUPFAM" id="SSF53448">
    <property type="entry name" value="Nucleotide-diphospho-sugar transferases"/>
    <property type="match status" value="1"/>
</dbReference>
<name>A0A2M7QBB4_9BACT</name>
<evidence type="ECO:0000256" key="2">
    <source>
        <dbReference type="ARBA" id="ARBA00022695"/>
    </source>
</evidence>
<comment type="caution">
    <text evidence="4">The sequence shown here is derived from an EMBL/GenBank/DDBJ whole genome shotgun (WGS) entry which is preliminary data.</text>
</comment>
<evidence type="ECO:0000313" key="4">
    <source>
        <dbReference type="EMBL" id="PIY62899.1"/>
    </source>
</evidence>
<dbReference type="CDD" id="cd04181">
    <property type="entry name" value="NTP_transferase"/>
    <property type="match status" value="1"/>
</dbReference>